<keyword evidence="2" id="KW-0540">Nuclease</keyword>
<evidence type="ECO:0000256" key="9">
    <source>
        <dbReference type="ARBA" id="ARBA00023125"/>
    </source>
</evidence>
<keyword evidence="9" id="KW-0238">DNA-binding</keyword>
<keyword evidence="7" id="KW-0269">Exonuclease</keyword>
<dbReference type="InterPro" id="IPR011335">
    <property type="entry name" value="Restrct_endonuc-II-like"/>
</dbReference>
<keyword evidence="6 16" id="KW-0347">Helicase</keyword>
<dbReference type="InterPro" id="IPR014016">
    <property type="entry name" value="UvrD-like_ATP-bd"/>
</dbReference>
<dbReference type="Gene3D" id="3.90.320.10">
    <property type="match status" value="1"/>
</dbReference>
<dbReference type="PANTHER" id="PTHR11070">
    <property type="entry name" value="UVRD / RECB / PCRA DNA HELICASE FAMILY MEMBER"/>
    <property type="match status" value="1"/>
</dbReference>
<keyword evidence="3 16" id="KW-0547">Nucleotide-binding</keyword>
<evidence type="ECO:0000256" key="6">
    <source>
        <dbReference type="ARBA" id="ARBA00022806"/>
    </source>
</evidence>
<dbReference type="Pfam" id="PF13361">
    <property type="entry name" value="UvrD_C"/>
    <property type="match status" value="2"/>
</dbReference>
<dbReference type="SUPFAM" id="SSF52540">
    <property type="entry name" value="P-loop containing nucleoside triphosphate hydrolases"/>
    <property type="match status" value="1"/>
</dbReference>
<dbReference type="EMBL" id="BLLL01000003">
    <property type="protein sequence ID" value="GFH62606.1"/>
    <property type="molecule type" value="Genomic_DNA"/>
</dbReference>
<evidence type="ECO:0000256" key="1">
    <source>
        <dbReference type="ARBA" id="ARBA00009922"/>
    </source>
</evidence>
<dbReference type="InterPro" id="IPR011604">
    <property type="entry name" value="PDDEXK-like_dom_sf"/>
</dbReference>
<dbReference type="InterPro" id="IPR027417">
    <property type="entry name" value="P-loop_NTPase"/>
</dbReference>
<dbReference type="AlphaFoldDB" id="A0A6L2R4U5"/>
<keyword evidence="11" id="KW-0413">Isomerase</keyword>
<dbReference type="SUPFAM" id="SSF52980">
    <property type="entry name" value="Restriction endonuclease-like"/>
    <property type="match status" value="1"/>
</dbReference>
<dbReference type="GO" id="GO:0004527">
    <property type="term" value="F:exonuclease activity"/>
    <property type="evidence" value="ECO:0007669"/>
    <property type="project" value="UniProtKB-KW"/>
</dbReference>
<evidence type="ECO:0000256" key="8">
    <source>
        <dbReference type="ARBA" id="ARBA00022840"/>
    </source>
</evidence>
<comment type="catalytic activity">
    <reaction evidence="15">
        <text>ATP + H2O = ADP + phosphate + H(+)</text>
        <dbReference type="Rhea" id="RHEA:13065"/>
        <dbReference type="ChEBI" id="CHEBI:15377"/>
        <dbReference type="ChEBI" id="CHEBI:15378"/>
        <dbReference type="ChEBI" id="CHEBI:30616"/>
        <dbReference type="ChEBI" id="CHEBI:43474"/>
        <dbReference type="ChEBI" id="CHEBI:456216"/>
        <dbReference type="EC" id="5.6.2.4"/>
    </reaction>
</comment>
<organism evidence="18 19">
    <name type="scientific">Candidatus Desulfovibrio kirbyi</name>
    <dbReference type="NCBI Taxonomy" id="2696086"/>
    <lineage>
        <taxon>Bacteria</taxon>
        <taxon>Pseudomonadati</taxon>
        <taxon>Thermodesulfobacteriota</taxon>
        <taxon>Desulfovibrionia</taxon>
        <taxon>Desulfovibrionales</taxon>
        <taxon>Desulfovibrionaceae</taxon>
        <taxon>Desulfovibrio</taxon>
    </lineage>
</organism>
<keyword evidence="5 16" id="KW-0378">Hydrolase</keyword>
<dbReference type="GO" id="GO:0000725">
    <property type="term" value="P:recombinational repair"/>
    <property type="evidence" value="ECO:0007669"/>
    <property type="project" value="TreeGrafter"/>
</dbReference>
<evidence type="ECO:0000256" key="3">
    <source>
        <dbReference type="ARBA" id="ARBA00022741"/>
    </source>
</evidence>
<dbReference type="CDD" id="cd17932">
    <property type="entry name" value="DEXQc_UvrD"/>
    <property type="match status" value="1"/>
</dbReference>
<dbReference type="GO" id="GO:0043138">
    <property type="term" value="F:3'-5' DNA helicase activity"/>
    <property type="evidence" value="ECO:0007669"/>
    <property type="project" value="UniProtKB-EC"/>
</dbReference>
<comment type="caution">
    <text evidence="18">The sequence shown here is derived from an EMBL/GenBank/DDBJ whole genome shotgun (WGS) entry which is preliminary data.</text>
</comment>
<comment type="catalytic activity">
    <reaction evidence="12">
        <text>Couples ATP hydrolysis with the unwinding of duplex DNA by translocating in the 3'-5' direction.</text>
        <dbReference type="EC" id="5.6.2.4"/>
    </reaction>
</comment>
<evidence type="ECO:0000256" key="12">
    <source>
        <dbReference type="ARBA" id="ARBA00034617"/>
    </source>
</evidence>
<dbReference type="EC" id="5.6.2.4" evidence="13"/>
<keyword evidence="8 16" id="KW-0067">ATP-binding</keyword>
<dbReference type="GO" id="GO:0003677">
    <property type="term" value="F:DNA binding"/>
    <property type="evidence" value="ECO:0007669"/>
    <property type="project" value="UniProtKB-KW"/>
</dbReference>
<dbReference type="InterPro" id="IPR038726">
    <property type="entry name" value="PDDEXK_AddAB-type"/>
</dbReference>
<evidence type="ECO:0000256" key="16">
    <source>
        <dbReference type="PROSITE-ProRule" id="PRU00560"/>
    </source>
</evidence>
<evidence type="ECO:0000256" key="13">
    <source>
        <dbReference type="ARBA" id="ARBA00034808"/>
    </source>
</evidence>
<accession>A0A6L2R4U5</accession>
<gene>
    <name evidence="18" type="primary">uvrD</name>
    <name evidence="18" type="ORF">ZNDK_0377</name>
</gene>
<dbReference type="PROSITE" id="PS51198">
    <property type="entry name" value="UVRD_HELICASE_ATP_BIND"/>
    <property type="match status" value="1"/>
</dbReference>
<evidence type="ECO:0000256" key="15">
    <source>
        <dbReference type="ARBA" id="ARBA00048988"/>
    </source>
</evidence>
<name>A0A6L2R4U5_9BACT</name>
<dbReference type="InterPro" id="IPR013986">
    <property type="entry name" value="DExx_box_DNA_helicase_dom_sf"/>
</dbReference>
<sequence>MLSPTKLQQAVIRQTEGPLLVIAGPGAGKTHTLVERIVHLVADKNIQPENMLVATFTEKAATELVTRVTYQLLSRNIVANLDEMLIGTLHSVCLRILEEYREFSRLKKNYTVMDQFDQSFFLFQHLRELEEIAPLSLLLGNRMVARWNMASNLCSWLNKLSEEMVDPQKLKKSDDSTIQALGAWYEHYLELLEKENILDFSVIQLEAIKLLQRNKDTVLASLHNKIQYIMIDEYQDTNTVQENFIFTLLNKNQNICVVGDDDQGLYRFRGATIRNILEFPNKFQKNKCSVYKLETNYRSDPRIIEFYNSWMDGSIDNFSWNANSKTFRYAKKIVPPKDKTAFSAPVLRVSGATAQDWHEEVLAFLQKLKKKHVTDWNQITFLFKSVRGVKVRALVQFLEDNDIPVYAPRSNMFFEREEVRLLIGVFMFILPNFRKIRDEWERKYSPLPVWDYYDQCLRETAAVLRKKENQELLAWLRHRVKEIQGMLITNKPLDYNLSMFFYMLIQFPLFSRFLLVQERNADERPARNLAVLSQLLVKFEYLYHIQVLHPTYLNKNTGDFFNHFLRYLIDGGIAEFEDADDTLPEGAVAFMTIHQAKGLEFPVTIVGSLYDKPHKQFTELDELLQSEFYSRNPFEPLEEIKGYDFKRLYYTAFSRAKNLLVLTSREEQKVHGGLKIPTRYFLPFYQNLPSWRDVKFAKLHIDAVRPVSLKGKYSYTSHVLVYENCPRQYQFFKYWEFSPVREGPMLFGQLVHQTIEDIHKSVLNGHPETVTEANISHWFDVNYANLSHKERIYLAPRVKDVALQHVLRYAVHKGGKWEDIRATEIDVSFVKDDYILTGKIDLIKGQGDTVEIVDFKATPKLDQYGEREQIDRYRRQLEIYAHLVEQRYRLKVSAMNLYYTGEEDSVPTHRFPYTAKSIAKTIAEVDAVVDRMESKDFAVRERRPKRCKECELQPYCDREGC</sequence>
<reference evidence="18 19" key="1">
    <citation type="journal article" date="2020" name="ISME J.">
        <title>Parallel Reductive Genome Evolution in Desulfovibrio Ectosymbionts Independently Acquired by Trichonympha Protists in the Termite Gut.</title>
        <authorList>
            <person name="Takeuchi M."/>
            <person name="Kuwahara H."/>
            <person name="Murakami T."/>
            <person name="Takahashi K."/>
            <person name="Kajitani R."/>
            <person name="Toyoda A."/>
            <person name="Itoh T."/>
            <person name="Ohkuma M."/>
            <person name="Hongoh Y."/>
        </authorList>
    </citation>
    <scope>NUCLEOTIDE SEQUENCE [LARGE SCALE GENOMIC DNA]</scope>
    <source>
        <strain evidence="18">ZnDsv-02</strain>
    </source>
</reference>
<evidence type="ECO:0000256" key="14">
    <source>
        <dbReference type="ARBA" id="ARBA00034923"/>
    </source>
</evidence>
<dbReference type="InterPro" id="IPR000212">
    <property type="entry name" value="DNA_helicase_UvrD/REP"/>
</dbReference>
<dbReference type="InterPro" id="IPR014017">
    <property type="entry name" value="DNA_helicase_UvrD-like_C"/>
</dbReference>
<dbReference type="PANTHER" id="PTHR11070:SF2">
    <property type="entry name" value="ATP-DEPENDENT DNA HELICASE SRS2"/>
    <property type="match status" value="1"/>
</dbReference>
<dbReference type="GO" id="GO:0005524">
    <property type="term" value="F:ATP binding"/>
    <property type="evidence" value="ECO:0007669"/>
    <property type="project" value="UniProtKB-UniRule"/>
</dbReference>
<evidence type="ECO:0000313" key="19">
    <source>
        <dbReference type="Proteomes" id="UP000505077"/>
    </source>
</evidence>
<dbReference type="Gene3D" id="3.40.50.300">
    <property type="entry name" value="P-loop containing nucleotide triphosphate hydrolases"/>
    <property type="match status" value="3"/>
</dbReference>
<keyword evidence="10" id="KW-0234">DNA repair</keyword>
<dbReference type="Pfam" id="PF12705">
    <property type="entry name" value="PDDEXK_1"/>
    <property type="match status" value="1"/>
</dbReference>
<evidence type="ECO:0000256" key="10">
    <source>
        <dbReference type="ARBA" id="ARBA00023204"/>
    </source>
</evidence>
<evidence type="ECO:0000256" key="2">
    <source>
        <dbReference type="ARBA" id="ARBA00022722"/>
    </source>
</evidence>
<evidence type="ECO:0000256" key="4">
    <source>
        <dbReference type="ARBA" id="ARBA00022763"/>
    </source>
</evidence>
<evidence type="ECO:0000256" key="11">
    <source>
        <dbReference type="ARBA" id="ARBA00023235"/>
    </source>
</evidence>
<keyword evidence="4" id="KW-0227">DNA damage</keyword>
<proteinExistence type="inferred from homology"/>
<feature type="domain" description="UvrD-like helicase ATP-binding" evidence="17">
    <location>
        <begin position="2"/>
        <end position="300"/>
    </location>
</feature>
<dbReference type="Pfam" id="PF00580">
    <property type="entry name" value="UvrD-helicase"/>
    <property type="match status" value="1"/>
</dbReference>
<protein>
    <recommendedName>
        <fullName evidence="13">DNA 3'-5' helicase</fullName>
        <ecNumber evidence="13">5.6.2.4</ecNumber>
    </recommendedName>
    <alternativeName>
        <fullName evidence="14">DNA 3'-5' helicase II</fullName>
    </alternativeName>
</protein>
<dbReference type="Proteomes" id="UP000505077">
    <property type="component" value="Unassembled WGS sequence"/>
</dbReference>
<comment type="similarity">
    <text evidence="1">Belongs to the helicase family. UvrD subfamily.</text>
</comment>
<evidence type="ECO:0000256" key="7">
    <source>
        <dbReference type="ARBA" id="ARBA00022839"/>
    </source>
</evidence>
<evidence type="ECO:0000256" key="5">
    <source>
        <dbReference type="ARBA" id="ARBA00022801"/>
    </source>
</evidence>
<dbReference type="GO" id="GO:0005829">
    <property type="term" value="C:cytosol"/>
    <property type="evidence" value="ECO:0007669"/>
    <property type="project" value="TreeGrafter"/>
</dbReference>
<evidence type="ECO:0000259" key="17">
    <source>
        <dbReference type="PROSITE" id="PS51198"/>
    </source>
</evidence>
<feature type="binding site" evidence="16">
    <location>
        <begin position="23"/>
        <end position="30"/>
    </location>
    <ligand>
        <name>ATP</name>
        <dbReference type="ChEBI" id="CHEBI:30616"/>
    </ligand>
</feature>
<dbReference type="GO" id="GO:0033202">
    <property type="term" value="C:DNA helicase complex"/>
    <property type="evidence" value="ECO:0007669"/>
    <property type="project" value="TreeGrafter"/>
</dbReference>
<dbReference type="Gene3D" id="1.10.10.160">
    <property type="match status" value="1"/>
</dbReference>
<evidence type="ECO:0000313" key="18">
    <source>
        <dbReference type="EMBL" id="GFH62606.1"/>
    </source>
</evidence>